<feature type="region of interest" description="Disordered" evidence="1">
    <location>
        <begin position="25"/>
        <end position="72"/>
    </location>
</feature>
<feature type="signal peptide" evidence="2">
    <location>
        <begin position="1"/>
        <end position="20"/>
    </location>
</feature>
<comment type="caution">
    <text evidence="3">The sequence shown here is derived from an EMBL/GenBank/DDBJ whole genome shotgun (WGS) entry which is preliminary data.</text>
</comment>
<dbReference type="PROSITE" id="PS51257">
    <property type="entry name" value="PROKAR_LIPOPROTEIN"/>
    <property type="match status" value="1"/>
</dbReference>
<accession>A0ABP7J3M3</accession>
<protein>
    <recommendedName>
        <fullName evidence="5">DUF3558 domain-containing protein</fullName>
    </recommendedName>
</protein>
<evidence type="ECO:0000313" key="3">
    <source>
        <dbReference type="EMBL" id="GAA3833132.1"/>
    </source>
</evidence>
<keyword evidence="2" id="KW-0732">Signal</keyword>
<sequence>MKSVRVLLPVALLALAPVLAACGGDDDAQAKDDVSTSSSMPVDRSTDTASASTDTASASTSAPESSDTGTGGGLPAACDVVKKIDIATAYGVTPAAGSATGDGAGCAFAAKNFLAATVSISDKCPSASLPTSKAVDVDGATSALWGEASSDPFAAELIACTDSAALVVELAFQPGYQHEGDPQAQTISLAETVLKRLP</sequence>
<evidence type="ECO:0000256" key="2">
    <source>
        <dbReference type="SAM" id="SignalP"/>
    </source>
</evidence>
<gene>
    <name evidence="3" type="ORF">GCM10022242_37710</name>
</gene>
<dbReference type="Proteomes" id="UP001501821">
    <property type="component" value="Unassembled WGS sequence"/>
</dbReference>
<name>A0ABP7J3M3_9ACTN</name>
<feature type="compositionally biased region" description="Low complexity" evidence="1">
    <location>
        <begin position="47"/>
        <end position="68"/>
    </location>
</feature>
<evidence type="ECO:0000256" key="1">
    <source>
        <dbReference type="SAM" id="MobiDB-lite"/>
    </source>
</evidence>
<reference evidence="4" key="1">
    <citation type="journal article" date="2019" name="Int. J. Syst. Evol. Microbiol.">
        <title>The Global Catalogue of Microorganisms (GCM) 10K type strain sequencing project: providing services to taxonomists for standard genome sequencing and annotation.</title>
        <authorList>
            <consortium name="The Broad Institute Genomics Platform"/>
            <consortium name="The Broad Institute Genome Sequencing Center for Infectious Disease"/>
            <person name="Wu L."/>
            <person name="Ma J."/>
        </authorList>
    </citation>
    <scope>NUCLEOTIDE SEQUENCE [LARGE SCALE GENOMIC DNA]</scope>
    <source>
        <strain evidence="4">JCM 16953</strain>
    </source>
</reference>
<keyword evidence="4" id="KW-1185">Reference proteome</keyword>
<organism evidence="3 4">
    <name type="scientific">Nocardioides panacisoli</name>
    <dbReference type="NCBI Taxonomy" id="627624"/>
    <lineage>
        <taxon>Bacteria</taxon>
        <taxon>Bacillati</taxon>
        <taxon>Actinomycetota</taxon>
        <taxon>Actinomycetes</taxon>
        <taxon>Propionibacteriales</taxon>
        <taxon>Nocardioidaceae</taxon>
        <taxon>Nocardioides</taxon>
    </lineage>
</organism>
<evidence type="ECO:0008006" key="5">
    <source>
        <dbReference type="Google" id="ProtNLM"/>
    </source>
</evidence>
<proteinExistence type="predicted"/>
<dbReference type="EMBL" id="BAABAH010000018">
    <property type="protein sequence ID" value="GAA3833132.1"/>
    <property type="molecule type" value="Genomic_DNA"/>
</dbReference>
<evidence type="ECO:0000313" key="4">
    <source>
        <dbReference type="Proteomes" id="UP001501821"/>
    </source>
</evidence>
<feature type="chain" id="PRO_5046375715" description="DUF3558 domain-containing protein" evidence="2">
    <location>
        <begin position="21"/>
        <end position="198"/>
    </location>
</feature>
<dbReference type="RefSeq" id="WP_344778407.1">
    <property type="nucleotide sequence ID" value="NZ_BAABAH010000018.1"/>
</dbReference>